<name>A0A8E0RV04_9TREM</name>
<dbReference type="GO" id="GO:0005858">
    <property type="term" value="C:axonemal dynein complex"/>
    <property type="evidence" value="ECO:0007669"/>
    <property type="project" value="TreeGrafter"/>
</dbReference>
<gene>
    <name evidence="3" type="ORF">FBUS_02035</name>
</gene>
<dbReference type="Pfam" id="PF08385">
    <property type="entry name" value="DHC_N1"/>
    <property type="match status" value="1"/>
</dbReference>
<sequence length="313" mass="36756">MSVREDTFRIIKKSAKMTRRLYFHSGQLPFTNETVVFIRFDNKENITMRNIRTDVFSYKFELAEGFLQPLHTYIQHLLLPLMWIQSQYLGNLTHDERHAFYDYVECYQKSLSTIIACSKEQVTLAPSKLPEQLQSMDAEGLVQLTRHPEFLNHLEESASHWMQQINEEVNEVELLRVEREHNGPHGEFDFWKCRMTRMNSLVSELRRQDIQNVIAALQSAKSKAMEKWIDLDKKVTKAYNEAKENVKFLSTVEKLCIPLNHTNLKLMLKKMPNLLKALALIYQHSTFYNTFSHMTVLFVKVSLSSCGLVLIYK</sequence>
<comment type="caution">
    <text evidence="3">The sequence shown here is derived from an EMBL/GenBank/DDBJ whole genome shotgun (WGS) entry which is preliminary data.</text>
</comment>
<evidence type="ECO:0000256" key="1">
    <source>
        <dbReference type="ARBA" id="ARBA00008887"/>
    </source>
</evidence>
<evidence type="ECO:0000313" key="3">
    <source>
        <dbReference type="EMBL" id="KAA0188692.1"/>
    </source>
</evidence>
<comment type="similarity">
    <text evidence="1">Belongs to the dynein heavy chain family.</text>
</comment>
<dbReference type="PANTHER" id="PTHR46532">
    <property type="entry name" value="MALE FERTILITY FACTOR KL5"/>
    <property type="match status" value="1"/>
</dbReference>
<feature type="domain" description="Dynein heavy chain tail" evidence="2">
    <location>
        <begin position="151"/>
        <end position="302"/>
    </location>
</feature>
<dbReference type="Proteomes" id="UP000728185">
    <property type="component" value="Unassembled WGS sequence"/>
</dbReference>
<dbReference type="AlphaFoldDB" id="A0A8E0RV04"/>
<dbReference type="GO" id="GO:0007018">
    <property type="term" value="P:microtubule-based movement"/>
    <property type="evidence" value="ECO:0007669"/>
    <property type="project" value="InterPro"/>
</dbReference>
<reference evidence="3" key="1">
    <citation type="submission" date="2019-05" db="EMBL/GenBank/DDBJ databases">
        <title>Annotation for the trematode Fasciolopsis buski.</title>
        <authorList>
            <person name="Choi Y.-J."/>
        </authorList>
    </citation>
    <scope>NUCLEOTIDE SEQUENCE</scope>
    <source>
        <strain evidence="3">HT</strain>
        <tissue evidence="3">Whole worm</tissue>
    </source>
</reference>
<evidence type="ECO:0000259" key="2">
    <source>
        <dbReference type="Pfam" id="PF08385"/>
    </source>
</evidence>
<dbReference type="EMBL" id="LUCM01008263">
    <property type="protein sequence ID" value="KAA0188692.1"/>
    <property type="molecule type" value="Genomic_DNA"/>
</dbReference>
<dbReference type="GO" id="GO:0045505">
    <property type="term" value="F:dynein intermediate chain binding"/>
    <property type="evidence" value="ECO:0007669"/>
    <property type="project" value="InterPro"/>
</dbReference>
<dbReference type="GO" id="GO:0051959">
    <property type="term" value="F:dynein light intermediate chain binding"/>
    <property type="evidence" value="ECO:0007669"/>
    <property type="project" value="InterPro"/>
</dbReference>
<accession>A0A8E0RV04</accession>
<dbReference type="InterPro" id="IPR013594">
    <property type="entry name" value="Dynein_heavy_tail"/>
</dbReference>
<organism evidence="3 4">
    <name type="scientific">Fasciolopsis buskii</name>
    <dbReference type="NCBI Taxonomy" id="27845"/>
    <lineage>
        <taxon>Eukaryota</taxon>
        <taxon>Metazoa</taxon>
        <taxon>Spiralia</taxon>
        <taxon>Lophotrochozoa</taxon>
        <taxon>Platyhelminthes</taxon>
        <taxon>Trematoda</taxon>
        <taxon>Digenea</taxon>
        <taxon>Plagiorchiida</taxon>
        <taxon>Echinostomata</taxon>
        <taxon>Echinostomatoidea</taxon>
        <taxon>Fasciolidae</taxon>
        <taxon>Fasciolopsis</taxon>
    </lineage>
</organism>
<evidence type="ECO:0000313" key="4">
    <source>
        <dbReference type="Proteomes" id="UP000728185"/>
    </source>
</evidence>
<dbReference type="InterPro" id="IPR026983">
    <property type="entry name" value="DHC"/>
</dbReference>
<dbReference type="OrthoDB" id="286107at2759"/>
<keyword evidence="4" id="KW-1185">Reference proteome</keyword>
<dbReference type="PANTHER" id="PTHR46532:SF4">
    <property type="entry name" value="AAA+ ATPASE DOMAIN-CONTAINING PROTEIN"/>
    <property type="match status" value="1"/>
</dbReference>
<protein>
    <submittedName>
        <fullName evidence="3">Dynein heavy chain</fullName>
    </submittedName>
</protein>
<proteinExistence type="inferred from homology"/>